<dbReference type="InterPro" id="IPR029058">
    <property type="entry name" value="AB_hydrolase_fold"/>
</dbReference>
<reference evidence="1 2" key="1">
    <citation type="submission" date="2023-07" db="EMBL/GenBank/DDBJ databases">
        <title>Sequencing the genomes of 1000 actinobacteria strains.</title>
        <authorList>
            <person name="Klenk H.-P."/>
        </authorList>
    </citation>
    <scope>NUCLEOTIDE SEQUENCE [LARGE SCALE GENOMIC DNA]</scope>
    <source>
        <strain evidence="1 2">DSM 22966</strain>
    </source>
</reference>
<dbReference type="Proteomes" id="UP001183794">
    <property type="component" value="Unassembled WGS sequence"/>
</dbReference>
<protein>
    <submittedName>
        <fullName evidence="1">Phospholipase/carboxylesterase</fullName>
    </submittedName>
</protein>
<dbReference type="Gene3D" id="3.40.50.1820">
    <property type="entry name" value="alpha/beta hydrolase"/>
    <property type="match status" value="1"/>
</dbReference>
<comment type="caution">
    <text evidence="1">The sequence shown here is derived from an EMBL/GenBank/DDBJ whole genome shotgun (WGS) entry which is preliminary data.</text>
</comment>
<dbReference type="RefSeq" id="WP_310174891.1">
    <property type="nucleotide sequence ID" value="NZ_BAABHE010000002.1"/>
</dbReference>
<dbReference type="SUPFAM" id="SSF53474">
    <property type="entry name" value="alpha/beta-Hydrolases"/>
    <property type="match status" value="1"/>
</dbReference>
<proteinExistence type="predicted"/>
<gene>
    <name evidence="1" type="ORF">J2S62_002319</name>
</gene>
<evidence type="ECO:0000313" key="2">
    <source>
        <dbReference type="Proteomes" id="UP001183794"/>
    </source>
</evidence>
<keyword evidence="2" id="KW-1185">Reference proteome</keyword>
<sequence length="204" mass="22024">MYPETLTTGHRGIWSHPEHQRTTQLVLVLHDAGSTPETVADHYFSHLPDGVTGLALQAGFEATFGHNWFTTSDHQHPSFPEVISAAHRVFDALDDDEYGNTSYTSVQVVGVGQGAALATTMLRVRPEALNAVVGVNGYVIDNPMLAALDASADANQAKSVLWIGTGEAEQRSADFSLHWLTTHTRVTEAETTSAITPFLAQNVS</sequence>
<organism evidence="1 2">
    <name type="scientific">Enteractinococcus fodinae</name>
    <dbReference type="NCBI Taxonomy" id="684663"/>
    <lineage>
        <taxon>Bacteria</taxon>
        <taxon>Bacillati</taxon>
        <taxon>Actinomycetota</taxon>
        <taxon>Actinomycetes</taxon>
        <taxon>Micrococcales</taxon>
        <taxon>Micrococcaceae</taxon>
    </lineage>
</organism>
<evidence type="ECO:0000313" key="1">
    <source>
        <dbReference type="EMBL" id="MDR7348062.1"/>
    </source>
</evidence>
<accession>A0ABU2B363</accession>
<dbReference type="EMBL" id="JAVDYJ010000001">
    <property type="protein sequence ID" value="MDR7348062.1"/>
    <property type="molecule type" value="Genomic_DNA"/>
</dbReference>
<name>A0ABU2B363_9MICC</name>